<dbReference type="Pfam" id="PF26448">
    <property type="entry name" value="DUF8127"/>
    <property type="match status" value="1"/>
</dbReference>
<dbReference type="PATRIC" id="fig|1227500.6.peg.176"/>
<comment type="caution">
    <text evidence="1">The sequence shown here is derived from an EMBL/GenBank/DDBJ whole genome shotgun (WGS) entry which is preliminary data.</text>
</comment>
<protein>
    <submittedName>
        <fullName evidence="1">Uncharacterized protein</fullName>
    </submittedName>
</protein>
<organism evidence="1 2">
    <name type="scientific">Natronorubrum bangense JCM 10635</name>
    <dbReference type="NCBI Taxonomy" id="1227500"/>
    <lineage>
        <taxon>Archaea</taxon>
        <taxon>Methanobacteriati</taxon>
        <taxon>Methanobacteriota</taxon>
        <taxon>Stenosarchaea group</taxon>
        <taxon>Halobacteria</taxon>
        <taxon>Halobacteriales</taxon>
        <taxon>Natrialbaceae</taxon>
        <taxon>Natronorubrum</taxon>
    </lineage>
</organism>
<sequence>MASQALGLSEEVLGCPSDRPCVLEQQILEDGSVESDVPVYGDDSPWYSVVRTANGTYVPERGVEDNETVLTLEEVTAMEAVEEIAVPSDERPEEVREAVTTGSVTVYSETVETFERNEVLEHDGEYYYQTRTRGSSHWTGDGSLAQVRALLFLIGGGLVAYAGWRFKELSD</sequence>
<dbReference type="EMBL" id="AOHY01000002">
    <property type="protein sequence ID" value="ELY52748.1"/>
    <property type="molecule type" value="Genomic_DNA"/>
</dbReference>
<accession>L9WWM9</accession>
<proteinExistence type="predicted"/>
<evidence type="ECO:0000313" key="1">
    <source>
        <dbReference type="EMBL" id="ELY52748.1"/>
    </source>
</evidence>
<keyword evidence="2" id="KW-1185">Reference proteome</keyword>
<evidence type="ECO:0000313" key="2">
    <source>
        <dbReference type="Proteomes" id="UP000011690"/>
    </source>
</evidence>
<dbReference type="AlphaFoldDB" id="L9WWM9"/>
<dbReference type="Proteomes" id="UP000011690">
    <property type="component" value="Unassembled WGS sequence"/>
</dbReference>
<reference evidence="1 2" key="1">
    <citation type="journal article" date="2014" name="PLoS Genet.">
        <title>Phylogenetically driven sequencing of extremely halophilic archaea reveals strategies for static and dynamic osmo-response.</title>
        <authorList>
            <person name="Becker E.A."/>
            <person name="Seitzer P.M."/>
            <person name="Tritt A."/>
            <person name="Larsen D."/>
            <person name="Krusor M."/>
            <person name="Yao A.I."/>
            <person name="Wu D."/>
            <person name="Madern D."/>
            <person name="Eisen J.A."/>
            <person name="Darling A.E."/>
            <person name="Facciotti M.T."/>
        </authorList>
    </citation>
    <scope>NUCLEOTIDE SEQUENCE [LARGE SCALE GENOMIC DNA]</scope>
    <source>
        <strain evidence="1 2">JCM 10635</strain>
    </source>
</reference>
<name>L9WWM9_9EURY</name>
<gene>
    <name evidence="1" type="ORF">C494_00862</name>
</gene>
<dbReference type="eggNOG" id="arCOG09251">
    <property type="taxonomic scope" value="Archaea"/>
</dbReference>
<dbReference type="InterPro" id="IPR058440">
    <property type="entry name" value="DUF8127"/>
</dbReference>